<dbReference type="SUPFAM" id="SSF118001">
    <property type="entry name" value="YehU-like"/>
    <property type="match status" value="1"/>
</dbReference>
<dbReference type="AlphaFoldDB" id="A0A8J7K537"/>
<sequence length="71" mass="7676">MIIPHDQLSPDALDGLIEEYVTRDGTDYGVEEISLAERIVQVKRLLASGEAVILFSEGKGACNIVSSSLLE</sequence>
<evidence type="ECO:0000313" key="2">
    <source>
        <dbReference type="EMBL" id="MBE9396425.1"/>
    </source>
</evidence>
<name>A0A8J7K537_9GAMM</name>
<keyword evidence="3" id="KW-1185">Reference proteome</keyword>
<protein>
    <submittedName>
        <fullName evidence="2">YheU family protein</fullName>
    </submittedName>
</protein>
<organism evidence="2 3">
    <name type="scientific">Pontibacterium sinense</name>
    <dbReference type="NCBI Taxonomy" id="2781979"/>
    <lineage>
        <taxon>Bacteria</taxon>
        <taxon>Pseudomonadati</taxon>
        <taxon>Pseudomonadota</taxon>
        <taxon>Gammaproteobacteria</taxon>
        <taxon>Oceanospirillales</taxon>
        <taxon>Oceanospirillaceae</taxon>
        <taxon>Pontibacterium</taxon>
    </lineage>
</organism>
<dbReference type="Pfam" id="PF06794">
    <property type="entry name" value="UPF0270"/>
    <property type="match status" value="1"/>
</dbReference>
<evidence type="ECO:0000313" key="3">
    <source>
        <dbReference type="Proteomes" id="UP000640333"/>
    </source>
</evidence>
<dbReference type="Proteomes" id="UP000640333">
    <property type="component" value="Unassembled WGS sequence"/>
</dbReference>
<accession>A0A8J7K537</accession>
<proteinExistence type="inferred from homology"/>
<dbReference type="InterPro" id="IPR036685">
    <property type="entry name" value="YehU-like_sf"/>
</dbReference>
<comment type="caution">
    <text evidence="2">The sequence shown here is derived from an EMBL/GenBank/DDBJ whole genome shotgun (WGS) entry which is preliminary data.</text>
</comment>
<comment type="similarity">
    <text evidence="1">Belongs to the UPF0270 family.</text>
</comment>
<dbReference type="EMBL" id="JADEYS010000003">
    <property type="protein sequence ID" value="MBE9396425.1"/>
    <property type="molecule type" value="Genomic_DNA"/>
</dbReference>
<gene>
    <name evidence="2" type="ORF">IOQ59_04030</name>
</gene>
<dbReference type="InterPro" id="IPR010648">
    <property type="entry name" value="UPF0270"/>
</dbReference>
<dbReference type="Gene3D" id="1.10.10.610">
    <property type="entry name" value="YehU-like"/>
    <property type="match status" value="1"/>
</dbReference>
<evidence type="ECO:0000256" key="1">
    <source>
        <dbReference type="ARBA" id="ARBA00006450"/>
    </source>
</evidence>
<reference evidence="2" key="1">
    <citation type="submission" date="2020-10" db="EMBL/GenBank/DDBJ databases">
        <title>Bacterium isolated from coastal waters sediment.</title>
        <authorList>
            <person name="Chen R.-J."/>
            <person name="Lu D.-C."/>
            <person name="Zhu K.-L."/>
            <person name="Du Z.-J."/>
        </authorList>
    </citation>
    <scope>NUCLEOTIDE SEQUENCE</scope>
    <source>
        <strain evidence="2">N1Y112</strain>
    </source>
</reference>
<dbReference type="RefSeq" id="WP_193951978.1">
    <property type="nucleotide sequence ID" value="NZ_JADEYS010000003.1"/>
</dbReference>